<dbReference type="CDD" id="cd04011">
    <property type="entry name" value="C2B_Ferlin"/>
    <property type="match status" value="1"/>
</dbReference>
<dbReference type="InterPro" id="IPR037720">
    <property type="entry name" value="C2B_Ferlin"/>
</dbReference>
<organism evidence="10 11">
    <name type="scientific">Callorhinchus milii</name>
    <name type="common">Ghost shark</name>
    <dbReference type="NCBI Taxonomy" id="7868"/>
    <lineage>
        <taxon>Eukaryota</taxon>
        <taxon>Metazoa</taxon>
        <taxon>Chordata</taxon>
        <taxon>Craniata</taxon>
        <taxon>Vertebrata</taxon>
        <taxon>Chondrichthyes</taxon>
        <taxon>Holocephali</taxon>
        <taxon>Chimaeriformes</taxon>
        <taxon>Callorhinchidae</taxon>
        <taxon>Callorhinchus</taxon>
    </lineage>
</organism>
<evidence type="ECO:0000256" key="6">
    <source>
        <dbReference type="ARBA" id="ARBA00022989"/>
    </source>
</evidence>
<dbReference type="Ensembl" id="ENSCMIT00000035386.1">
    <property type="protein sequence ID" value="ENSCMIP00000034864.1"/>
    <property type="gene ID" value="ENSCMIG00000014770.1"/>
</dbReference>
<evidence type="ECO:0000256" key="1">
    <source>
        <dbReference type="ARBA" id="ARBA00004167"/>
    </source>
</evidence>
<dbReference type="SMART" id="SM01202">
    <property type="entry name" value="FerI"/>
    <property type="match status" value="1"/>
</dbReference>
<accession>A0A4W3IWA7</accession>
<keyword evidence="6 8" id="KW-1133">Transmembrane helix</keyword>
<dbReference type="InterPro" id="IPR037725">
    <property type="entry name" value="C2F_Ferlin"/>
</dbReference>
<feature type="domain" description="C2" evidence="9">
    <location>
        <begin position="678"/>
        <end position="814"/>
    </location>
</feature>
<dbReference type="InterPro" id="IPR055072">
    <property type="entry name" value="Ferlin_DSRM"/>
</dbReference>
<name>A0A4W3IWA7_CALMI</name>
<dbReference type="OMA" id="WNARRYL"/>
<dbReference type="Pfam" id="PF00168">
    <property type="entry name" value="C2"/>
    <property type="match status" value="5"/>
</dbReference>
<comment type="subcellular location">
    <subcellularLocation>
        <location evidence="1">Membrane</location>
        <topology evidence="1">Single-pass membrane protein</topology>
    </subcellularLocation>
</comment>
<feature type="domain" description="C2" evidence="9">
    <location>
        <begin position="1366"/>
        <end position="1518"/>
    </location>
</feature>
<feature type="domain" description="C2" evidence="9">
    <location>
        <begin position="180"/>
        <end position="311"/>
    </location>
</feature>
<dbReference type="Pfam" id="PF08151">
    <property type="entry name" value="FerI"/>
    <property type="match status" value="1"/>
</dbReference>
<dbReference type="CDD" id="cd04018">
    <property type="entry name" value="C2C_Ferlin"/>
    <property type="match status" value="1"/>
</dbReference>
<reference evidence="10" key="5">
    <citation type="submission" date="2025-09" db="UniProtKB">
        <authorList>
            <consortium name="Ensembl"/>
        </authorList>
    </citation>
    <scope>IDENTIFICATION</scope>
</reference>
<keyword evidence="2 8" id="KW-0812">Transmembrane</keyword>
<dbReference type="SMART" id="SM00239">
    <property type="entry name" value="C2"/>
    <property type="match status" value="5"/>
</dbReference>
<dbReference type="CDD" id="cd04017">
    <property type="entry name" value="C2D_Ferlin"/>
    <property type="match status" value="1"/>
</dbReference>
<dbReference type="PROSITE" id="PS50004">
    <property type="entry name" value="C2"/>
    <property type="match status" value="5"/>
</dbReference>
<dbReference type="InterPro" id="IPR000008">
    <property type="entry name" value="C2_dom"/>
</dbReference>
<evidence type="ECO:0000256" key="8">
    <source>
        <dbReference type="SAM" id="Phobius"/>
    </source>
</evidence>
<dbReference type="Pfam" id="PF16165">
    <property type="entry name" value="Ferlin_C"/>
    <property type="match status" value="1"/>
</dbReference>
<dbReference type="Pfam" id="PF08150">
    <property type="entry name" value="FerB"/>
    <property type="match status" value="1"/>
</dbReference>
<dbReference type="SUPFAM" id="SSF49562">
    <property type="entry name" value="C2 domain (Calcium/lipid-binding domain, CaLB)"/>
    <property type="match status" value="6"/>
</dbReference>
<dbReference type="Gene3D" id="2.60.40.150">
    <property type="entry name" value="C2 domain"/>
    <property type="match status" value="5"/>
</dbReference>
<dbReference type="InterPro" id="IPR037722">
    <property type="entry name" value="C2C_Ferlin"/>
</dbReference>
<evidence type="ECO:0000313" key="11">
    <source>
        <dbReference type="Proteomes" id="UP000314986"/>
    </source>
</evidence>
<dbReference type="CDD" id="cd04037">
    <property type="entry name" value="C2E_Ferlin"/>
    <property type="match status" value="1"/>
</dbReference>
<feature type="domain" description="C2" evidence="9">
    <location>
        <begin position="1118"/>
        <end position="1243"/>
    </location>
</feature>
<feature type="transmembrane region" description="Helical" evidence="8">
    <location>
        <begin position="1635"/>
        <end position="1657"/>
    </location>
</feature>
<reference evidence="11" key="2">
    <citation type="journal article" date="2007" name="PLoS Biol.">
        <title>Survey sequencing and comparative analysis of the elephant shark (Callorhinchus milii) genome.</title>
        <authorList>
            <person name="Venkatesh B."/>
            <person name="Kirkness E.F."/>
            <person name="Loh Y.H."/>
            <person name="Halpern A.L."/>
            <person name="Lee A.P."/>
            <person name="Johnson J."/>
            <person name="Dandona N."/>
            <person name="Viswanathan L.D."/>
            <person name="Tay A."/>
            <person name="Venter J.C."/>
            <person name="Strausberg R.L."/>
            <person name="Brenner S."/>
        </authorList>
    </citation>
    <scope>NUCLEOTIDE SEQUENCE [LARGE SCALE GENOMIC DNA]</scope>
</reference>
<feature type="domain" description="C2" evidence="9">
    <location>
        <begin position="9"/>
        <end position="142"/>
    </location>
</feature>
<keyword evidence="11" id="KW-1185">Reference proteome</keyword>
<dbReference type="InterPro" id="IPR037723">
    <property type="entry name" value="C2D_Ferlin"/>
</dbReference>
<keyword evidence="5" id="KW-0106">Calcium</keyword>
<dbReference type="GeneTree" id="ENSGT00940000160586"/>
<dbReference type="InterPro" id="IPR035892">
    <property type="entry name" value="C2_domain_sf"/>
</dbReference>
<dbReference type="GO" id="GO:0046872">
    <property type="term" value="F:metal ion binding"/>
    <property type="evidence" value="ECO:0007669"/>
    <property type="project" value="UniProtKB-KW"/>
</dbReference>
<reference evidence="10" key="4">
    <citation type="submission" date="2025-08" db="UniProtKB">
        <authorList>
            <consortium name="Ensembl"/>
        </authorList>
    </citation>
    <scope>IDENTIFICATION</scope>
</reference>
<dbReference type="Proteomes" id="UP000314986">
    <property type="component" value="Unassembled WGS sequence"/>
</dbReference>
<dbReference type="SMART" id="SM01201">
    <property type="entry name" value="FerB"/>
    <property type="match status" value="1"/>
</dbReference>
<evidence type="ECO:0000256" key="4">
    <source>
        <dbReference type="ARBA" id="ARBA00022737"/>
    </source>
</evidence>
<dbReference type="InterPro" id="IPR037724">
    <property type="entry name" value="C2E_Ferlin"/>
</dbReference>
<dbReference type="InterPro" id="IPR012561">
    <property type="entry name" value="Ferlin_B-domain"/>
</dbReference>
<dbReference type="Pfam" id="PF22901">
    <property type="entry name" value="dsrm_Ferlin"/>
    <property type="match status" value="1"/>
</dbReference>
<dbReference type="InParanoid" id="A0A4W3IWA7"/>
<sequence length="1668" mass="191325">MTVETPPPKQTDPQISQIGLSGMTANNDNIFLSLNLNSARQLPGINIDPVVYLEIDGKKKNTSIQKSTNCPSFNQDFTYEFYESPDLMMDKILQISVIVHCDFCMWIIANKIPFKKTLIGTFKIDVATIYNQPDHMFHHKWAILTDLQDIKAAIRGYVKCDVAVLQKGDTVESSSGSGSFSNYIERNLMLPKGIPAERCWSLWSIKIYKAEGLPKMNSGIIAKLIGNNMVLIDPKVCVIFVDQQEETSVMRCTTNPAWNEKITFMQLFPPLCRRIKIQVQDEASIGDTVLATHFLTLNQISDDGPEGFLPTFGPSWVNLYGSAQNFTVRDEQQNVNEGLGKGTYYRGRLLLALEVRTLRTSTSKNKLKKSKNLFGKIRKKSKHKLKAIQATEDENDIENQEQPTSVVIEIEDIHPLPEDFMGSKKEFLLFVTFLEGTMIDKSLGSKPISFEVSIGKTSTKLSLLKSDTEETQPCHSITPPHYPIETKDESFFYCIPYRDEKPCVSVWSFWEDHCWRLHVSNAIKQIAEVLVSWYFNLLSHDICFLPQKNVIEMAAASQKELSRETIQVLLHKAKHILKELYWWADEPQITIPHVFIWMLSGGKRIAYTCVHTQDIIYSISQFERGKHCGRPQTLFLKMPGVQRTMLVRLEVCMWFGAATKITNCLNSLPAGYKPIYEEMADIGSTIHILTQCTFHQTVQSFFQLRAHMYQARSLLAADETGLSDPFARVTFSTYCQSTKIFNETCSPRWEETLLFDDILIEGSREEFQKHPIAVSIEVFDHDRFGSPEFLGQCFAIPTVTLEKDEYKQPTLQIFDIWRGSKPAGELLAAFELIELDYSTFGEPQIPADVIPQEMKLNEDHRFNIPFEIRPVLKTHKIEVLFWGLRDMQKIGFLSIDQPMVTVECAGQRLESCAIHNYKQKPNFQRMLEIVADLMFLVQDIPEDTELHPPLSILVTEQRRFGGVALLGTCTVGSLVRFIHGLKKSIKKKSEMKPRPTLIPQCKYQICNKISNKIKASILDKKEPKSTAEEIDESEFDWWSKYYLSKEQLGKVALNFKTFENPNGRNCSQIYGRELEKEFDQFEDWLCIFPLCKGKASLDDDDSVNRITGKFKGSFCLYPDSDSEEGSEYKIMRGILTNTPVKVLVRVYVIEATHLAPADPDGKVDPYLTITLGNNVISTKERYIPKQLNPVFGECFEMTANFPLETELTVTLMDYDTLTSDDLIGQTKIDLENRFYTKHYALCGLQQMYNISGYNAWRDAQVPSQVLIKLCKEYNLSDPLYTDNEVKIKITAESTIVFRIPDNILQYGKTEEEKLQNKALYVLHNWQDMPVVGIELVPEHVEIRALHNPEKPGLDQGKLHMWVDMFPKDLPPPSPIDVSPRKPLSYELRIIIWNTEDVILDDVNPITQQKSSDIYVKGWIKTLDKDKQETDVHFNSFTGEGNFNWRFIYRFDFLPTEKLIVYKKKDSIFSLDETEYCVPPVLTLQVWDYDLISANDFLGYIEFDLTKMVPGAKNARQCRLSMAMENTHQTISILKKRRDRGWWPFIKIQPVEEEEEERKKKKEAIRVARCSSSGNKGKVEAEFELLTLEEADKNPAGLGRKEPNPLDKPNRPNVALTWIFNNLKALYFSLWRNYKYFIIGAVILLLVLLFLALLIYTLPGSIANKFING</sequence>
<proteinExistence type="predicted"/>
<dbReference type="PANTHER" id="PTHR12546">
    <property type="entry name" value="FER-1-LIKE"/>
    <property type="match status" value="1"/>
</dbReference>
<dbReference type="InterPro" id="IPR037721">
    <property type="entry name" value="Ferlin"/>
</dbReference>
<dbReference type="InterPro" id="IPR012968">
    <property type="entry name" value="FerIin_dom"/>
</dbReference>
<dbReference type="InterPro" id="IPR032362">
    <property type="entry name" value="Ferlin_C"/>
</dbReference>
<dbReference type="PANTHER" id="PTHR12546:SF36">
    <property type="entry name" value="FER-1-LIKE PROTEIN 4"/>
    <property type="match status" value="1"/>
</dbReference>
<protein>
    <submittedName>
        <fullName evidence="10">Fer-1-like protein 6</fullName>
    </submittedName>
</protein>
<keyword evidence="4" id="KW-0677">Repeat</keyword>
<evidence type="ECO:0000256" key="2">
    <source>
        <dbReference type="ARBA" id="ARBA00022692"/>
    </source>
</evidence>
<keyword evidence="3" id="KW-0479">Metal-binding</keyword>
<evidence type="ECO:0000313" key="10">
    <source>
        <dbReference type="Ensembl" id="ENSCMIP00000034864.1"/>
    </source>
</evidence>
<dbReference type="GO" id="GO:0016020">
    <property type="term" value="C:membrane"/>
    <property type="evidence" value="ECO:0007669"/>
    <property type="project" value="UniProtKB-SubCell"/>
</dbReference>
<evidence type="ECO:0000259" key="9">
    <source>
        <dbReference type="PROSITE" id="PS50004"/>
    </source>
</evidence>
<reference evidence="11" key="1">
    <citation type="journal article" date="2006" name="Science">
        <title>Ancient noncoding elements conserved in the human genome.</title>
        <authorList>
            <person name="Venkatesh B."/>
            <person name="Kirkness E.F."/>
            <person name="Loh Y.H."/>
            <person name="Halpern A.L."/>
            <person name="Lee A.P."/>
            <person name="Johnson J."/>
            <person name="Dandona N."/>
            <person name="Viswanathan L.D."/>
            <person name="Tay A."/>
            <person name="Venter J.C."/>
            <person name="Strausberg R.L."/>
            <person name="Brenner S."/>
        </authorList>
    </citation>
    <scope>NUCLEOTIDE SEQUENCE [LARGE SCALE GENOMIC DNA]</scope>
</reference>
<reference evidence="11" key="3">
    <citation type="journal article" date="2014" name="Nature">
        <title>Elephant shark genome provides unique insights into gnathostome evolution.</title>
        <authorList>
            <consortium name="International Elephant Shark Genome Sequencing Consortium"/>
            <person name="Venkatesh B."/>
            <person name="Lee A.P."/>
            <person name="Ravi V."/>
            <person name="Maurya A.K."/>
            <person name="Lian M.M."/>
            <person name="Swann J.B."/>
            <person name="Ohta Y."/>
            <person name="Flajnik M.F."/>
            <person name="Sutoh Y."/>
            <person name="Kasahara M."/>
            <person name="Hoon S."/>
            <person name="Gangu V."/>
            <person name="Roy S.W."/>
            <person name="Irimia M."/>
            <person name="Korzh V."/>
            <person name="Kondrychyn I."/>
            <person name="Lim Z.W."/>
            <person name="Tay B.H."/>
            <person name="Tohari S."/>
            <person name="Kong K.W."/>
            <person name="Ho S."/>
            <person name="Lorente-Galdos B."/>
            <person name="Quilez J."/>
            <person name="Marques-Bonet T."/>
            <person name="Raney B.J."/>
            <person name="Ingham P.W."/>
            <person name="Tay A."/>
            <person name="Hillier L.W."/>
            <person name="Minx P."/>
            <person name="Boehm T."/>
            <person name="Wilson R.K."/>
            <person name="Brenner S."/>
            <person name="Warren W.C."/>
        </authorList>
    </citation>
    <scope>NUCLEOTIDE SEQUENCE [LARGE SCALE GENOMIC DNA]</scope>
</reference>
<dbReference type="CDD" id="cd08374">
    <property type="entry name" value="C2F_Ferlin"/>
    <property type="match status" value="1"/>
</dbReference>
<evidence type="ECO:0000256" key="3">
    <source>
        <dbReference type="ARBA" id="ARBA00022723"/>
    </source>
</evidence>
<evidence type="ECO:0000256" key="7">
    <source>
        <dbReference type="ARBA" id="ARBA00023136"/>
    </source>
</evidence>
<dbReference type="GO" id="GO:0007009">
    <property type="term" value="P:plasma membrane organization"/>
    <property type="evidence" value="ECO:0007669"/>
    <property type="project" value="TreeGrafter"/>
</dbReference>
<evidence type="ECO:0000256" key="5">
    <source>
        <dbReference type="ARBA" id="ARBA00022837"/>
    </source>
</evidence>
<keyword evidence="7 8" id="KW-0472">Membrane</keyword>